<name>A0ABW0W594_9BACL</name>
<proteinExistence type="predicted"/>
<evidence type="ECO:0000256" key="1">
    <source>
        <dbReference type="ARBA" id="ARBA00023015"/>
    </source>
</evidence>
<sequence>MKFDTTSIICVSRCNYKYEPHVENHCHNFHHILYITDGSGSMIVDGKHNSVIENDIFLYQPGVYHEIISNLSDPMKAIELKFITHDPSLINDLKQLPIRVSNASTHIKRMFNSLVEEALGKKMYFKESITVKTIELLLQLLRSYSVSTHSRGEQNIKLVFKENEIRNEMANNLLKYIHKHFTQKITLEDLSVEFNINKEYLCRVFSKVFGISPIQYVINLRIEKAKELLTDSELSVTEISEVVGFNSIHYLSRYFSNKEGITPIDFRQRSKDDVNIDIEEKYKIVNFRI</sequence>
<reference evidence="6" key="1">
    <citation type="journal article" date="2019" name="Int. J. Syst. Evol. Microbiol.">
        <title>The Global Catalogue of Microorganisms (GCM) 10K type strain sequencing project: providing services to taxonomists for standard genome sequencing and annotation.</title>
        <authorList>
            <consortium name="The Broad Institute Genomics Platform"/>
            <consortium name="The Broad Institute Genome Sequencing Center for Infectious Disease"/>
            <person name="Wu L."/>
            <person name="Ma J."/>
        </authorList>
    </citation>
    <scope>NUCLEOTIDE SEQUENCE [LARGE SCALE GENOMIC DNA]</scope>
    <source>
        <strain evidence="6">CGMCC 1.3240</strain>
    </source>
</reference>
<evidence type="ECO:0000313" key="5">
    <source>
        <dbReference type="EMBL" id="MFC5653242.1"/>
    </source>
</evidence>
<keyword evidence="2" id="KW-0238">DNA-binding</keyword>
<evidence type="ECO:0000313" key="6">
    <source>
        <dbReference type="Proteomes" id="UP001596047"/>
    </source>
</evidence>
<evidence type="ECO:0000256" key="2">
    <source>
        <dbReference type="ARBA" id="ARBA00023125"/>
    </source>
</evidence>
<dbReference type="InterPro" id="IPR014710">
    <property type="entry name" value="RmlC-like_jellyroll"/>
</dbReference>
<dbReference type="InterPro" id="IPR003313">
    <property type="entry name" value="AraC-bd"/>
</dbReference>
<protein>
    <submittedName>
        <fullName evidence="5">AraC family transcriptional regulator</fullName>
    </submittedName>
</protein>
<dbReference type="Gene3D" id="2.60.120.10">
    <property type="entry name" value="Jelly Rolls"/>
    <property type="match status" value="1"/>
</dbReference>
<dbReference type="EMBL" id="JBHSOW010000119">
    <property type="protein sequence ID" value="MFC5653242.1"/>
    <property type="molecule type" value="Genomic_DNA"/>
</dbReference>
<keyword evidence="6" id="KW-1185">Reference proteome</keyword>
<dbReference type="PROSITE" id="PS01124">
    <property type="entry name" value="HTH_ARAC_FAMILY_2"/>
    <property type="match status" value="1"/>
</dbReference>
<evidence type="ECO:0000256" key="3">
    <source>
        <dbReference type="ARBA" id="ARBA00023163"/>
    </source>
</evidence>
<dbReference type="RefSeq" id="WP_379191898.1">
    <property type="nucleotide sequence ID" value="NZ_JBHSOW010000119.1"/>
</dbReference>
<organism evidence="5 6">
    <name type="scientific">Paenibacillus solisilvae</name>
    <dbReference type="NCBI Taxonomy" id="2486751"/>
    <lineage>
        <taxon>Bacteria</taxon>
        <taxon>Bacillati</taxon>
        <taxon>Bacillota</taxon>
        <taxon>Bacilli</taxon>
        <taxon>Bacillales</taxon>
        <taxon>Paenibacillaceae</taxon>
        <taxon>Paenibacillus</taxon>
    </lineage>
</organism>
<dbReference type="PROSITE" id="PS00041">
    <property type="entry name" value="HTH_ARAC_FAMILY_1"/>
    <property type="match status" value="1"/>
</dbReference>
<feature type="domain" description="HTH araC/xylS-type" evidence="4">
    <location>
        <begin position="171"/>
        <end position="269"/>
    </location>
</feature>
<dbReference type="Pfam" id="PF12833">
    <property type="entry name" value="HTH_18"/>
    <property type="match status" value="1"/>
</dbReference>
<keyword evidence="3" id="KW-0804">Transcription</keyword>
<dbReference type="Proteomes" id="UP001596047">
    <property type="component" value="Unassembled WGS sequence"/>
</dbReference>
<dbReference type="InterPro" id="IPR018060">
    <property type="entry name" value="HTH_AraC"/>
</dbReference>
<dbReference type="Pfam" id="PF02311">
    <property type="entry name" value="AraC_binding"/>
    <property type="match status" value="1"/>
</dbReference>
<dbReference type="InterPro" id="IPR037923">
    <property type="entry name" value="HTH-like"/>
</dbReference>
<keyword evidence="1" id="KW-0805">Transcription regulation</keyword>
<comment type="caution">
    <text evidence="5">The sequence shown here is derived from an EMBL/GenBank/DDBJ whole genome shotgun (WGS) entry which is preliminary data.</text>
</comment>
<dbReference type="SMART" id="SM00342">
    <property type="entry name" value="HTH_ARAC"/>
    <property type="match status" value="1"/>
</dbReference>
<dbReference type="SUPFAM" id="SSF46689">
    <property type="entry name" value="Homeodomain-like"/>
    <property type="match status" value="2"/>
</dbReference>
<dbReference type="SUPFAM" id="SSF51215">
    <property type="entry name" value="Regulatory protein AraC"/>
    <property type="match status" value="1"/>
</dbReference>
<accession>A0ABW0W594</accession>
<dbReference type="PANTHER" id="PTHR43280">
    <property type="entry name" value="ARAC-FAMILY TRANSCRIPTIONAL REGULATOR"/>
    <property type="match status" value="1"/>
</dbReference>
<gene>
    <name evidence="5" type="ORF">ACFPYJ_29835</name>
</gene>
<dbReference type="PANTHER" id="PTHR43280:SF28">
    <property type="entry name" value="HTH-TYPE TRANSCRIPTIONAL ACTIVATOR RHAS"/>
    <property type="match status" value="1"/>
</dbReference>
<dbReference type="InterPro" id="IPR018062">
    <property type="entry name" value="HTH_AraC-typ_CS"/>
</dbReference>
<dbReference type="Gene3D" id="1.10.10.60">
    <property type="entry name" value="Homeodomain-like"/>
    <property type="match status" value="2"/>
</dbReference>
<evidence type="ECO:0000259" key="4">
    <source>
        <dbReference type="PROSITE" id="PS01124"/>
    </source>
</evidence>
<dbReference type="InterPro" id="IPR009057">
    <property type="entry name" value="Homeodomain-like_sf"/>
</dbReference>